<feature type="transmembrane region" description="Helical" evidence="13">
    <location>
        <begin position="352"/>
        <end position="371"/>
    </location>
</feature>
<dbReference type="GO" id="GO:0015203">
    <property type="term" value="F:polyamine transmembrane transporter activity"/>
    <property type="evidence" value="ECO:0007669"/>
    <property type="project" value="TreeGrafter"/>
</dbReference>
<dbReference type="InterPro" id="IPR001757">
    <property type="entry name" value="P_typ_ATPase"/>
</dbReference>
<feature type="transmembrane region" description="Helical" evidence="13">
    <location>
        <begin position="968"/>
        <end position="986"/>
    </location>
</feature>
<keyword evidence="11 13" id="KW-0472">Membrane</keyword>
<comment type="similarity">
    <text evidence="2 13">Belongs to the cation transport ATPase (P-type) (TC 3.A.3) family. Type V subfamily.</text>
</comment>
<feature type="transmembrane region" description="Helical" evidence="13">
    <location>
        <begin position="918"/>
        <end position="941"/>
    </location>
</feature>
<dbReference type="Pfam" id="PF13246">
    <property type="entry name" value="Cation_ATPase"/>
    <property type="match status" value="1"/>
</dbReference>
<dbReference type="EMBL" id="CAKKLH010000223">
    <property type="protein sequence ID" value="CAH0106386.1"/>
    <property type="molecule type" value="Genomic_DNA"/>
</dbReference>
<feature type="transmembrane region" description="Helical" evidence="13">
    <location>
        <begin position="998"/>
        <end position="1016"/>
    </location>
</feature>
<feature type="transmembrane region" description="Helical" evidence="13">
    <location>
        <begin position="391"/>
        <end position="411"/>
    </location>
</feature>
<evidence type="ECO:0000256" key="6">
    <source>
        <dbReference type="ARBA" id="ARBA00022741"/>
    </source>
</evidence>
<evidence type="ECO:0000256" key="13">
    <source>
        <dbReference type="RuleBase" id="RU362082"/>
    </source>
</evidence>
<evidence type="ECO:0000256" key="12">
    <source>
        <dbReference type="ARBA" id="ARBA00049360"/>
    </source>
</evidence>
<dbReference type="InterPro" id="IPR059000">
    <property type="entry name" value="ATPase_P-type_domA"/>
</dbReference>
<dbReference type="SUPFAM" id="SSF81660">
    <property type="entry name" value="Metal cation-transporting ATPase, ATP-binding domain N"/>
    <property type="match status" value="1"/>
</dbReference>
<organism evidence="18 19">
    <name type="scientific">Daphnia galeata</name>
    <dbReference type="NCBI Taxonomy" id="27404"/>
    <lineage>
        <taxon>Eukaryota</taxon>
        <taxon>Metazoa</taxon>
        <taxon>Ecdysozoa</taxon>
        <taxon>Arthropoda</taxon>
        <taxon>Crustacea</taxon>
        <taxon>Branchiopoda</taxon>
        <taxon>Diplostraca</taxon>
        <taxon>Cladocera</taxon>
        <taxon>Anomopoda</taxon>
        <taxon>Daphniidae</taxon>
        <taxon>Daphnia</taxon>
    </lineage>
</organism>
<dbReference type="OrthoDB" id="48943at2759"/>
<feature type="transmembrane region" description="Helical" evidence="13">
    <location>
        <begin position="194"/>
        <end position="210"/>
    </location>
</feature>
<evidence type="ECO:0000256" key="8">
    <source>
        <dbReference type="ARBA" id="ARBA00022842"/>
    </source>
</evidence>
<keyword evidence="19" id="KW-1185">Reference proteome</keyword>
<evidence type="ECO:0000256" key="3">
    <source>
        <dbReference type="ARBA" id="ARBA00022553"/>
    </source>
</evidence>
<evidence type="ECO:0000259" key="16">
    <source>
        <dbReference type="Pfam" id="PF00690"/>
    </source>
</evidence>
<keyword evidence="10 13" id="KW-1133">Transmembrane helix</keyword>
<dbReference type="InterPro" id="IPR047819">
    <property type="entry name" value="P5A-ATPase_N"/>
</dbReference>
<dbReference type="FunFam" id="1.20.1110.10:FF:000023">
    <property type="entry name" value="Cation-transporting ATPase"/>
    <property type="match status" value="1"/>
</dbReference>
<sequence>MGRKCGSMPVKIDEFEVKGYRVHRGRYTLACLALVITFGLLWVLLVWRKDIKMWMFYKECSLEHATKILVKDSFGIFYEEDVYEERYGSILQPKTRCFVNKKVKYVWNIQTLQFIRLKFYDENAECQSFHEHAGGLGQQEVNERQQKYGSNFIQIAVLPVYRLILKEISNPFYLFQFYTIVVFMAQYYFDYSCVVIATTTIAVGTSVYETKKQMSVLKKKVQVASGSVTVVRGGHLVPGDILCINPLDDKVPFHCDAVLIEGTCSVDESMLTGESYPITKIPVPKDDVLFDFEVHKRHILLNGTQLLQGRPQGNNTFLKAVIIRTGFMTSKGKLIRAILFPKPINFRFYVDLVKVAGLFLIAGLGGMIYSMYTWTINGGTIKQIILHSLDILTYIIPPTLPAALTATTAFAQRRLLTKKIFCLNAKHISLCGGVDIACFDKTGTLTETDIDLAGAIPIQKAEFQKPVLQLSKLPDIHPLLQVTTTCHTLIKVNDQLNGYSIDRKMFDATTWNFANGPPGVNSDYGVETPFLVSSPLSNRKQVEYGILKRFPFESSIKRMTVIAQRKGNEHYNVYMKGAPEIIAKLCDPVTVPSNYYEVLKHYTAQGYRVIALAAKTMNPQITWTRIQKMTRNEVEANLELTGLLVMRNQLKKETIPAIRILKEAHIRTVMVTGDNLETAVTVAKDCQMIDKAQRVIQVEVTIIPASNHGVQHLQVLYNDSLIKFTNGKMRKTQDIHNGDYCFSMDGTSFELLRIHDPELLDKCIHRCKVFARMAPEYKQHLIEALQKMGHQVAMVGDGCNDCGALRTADAGISLSMADASVAAPFTSQETNISCVVPLISEGRTTLDSAFGTFLFAIAICFIGYVGTLMLYSISTIPSDFQYLILTWSITIIPFFIMGNTDPHIYLHPRRPLRHLLAFLPLFSFFTFLIWQTTIMLIAWFYCRAQPWFEPFVFEAGKSPPNACYEETAIFHLICIGSIVAAVVFSPSEPYNRNFSNKIFMAWLFQAIVVTLCTMFITNEGFVNWCNFKPPPHPEYTVVILALGVFGGLFCFCWEKYLIRGWMYHWAWPRINRVRRPRHLYQKIEKELKSKPDWPKINDKDFNDLEQKSSQVGNFSPNVPITCGSLPNEDQIVSLNSGDYPNLDSQNEVTLFKTFHGSQRGDYTGNGTELDTDNHENIPLTESTANVEDTPSIRHLDPTTDEESEYDLIPPTLSLPAEFFIEQSSPVQSFIHQSNSSC</sequence>
<dbReference type="GO" id="GO:0016020">
    <property type="term" value="C:membrane"/>
    <property type="evidence" value="ECO:0007669"/>
    <property type="project" value="UniProtKB-SubCell"/>
</dbReference>
<dbReference type="InterPro" id="IPR044492">
    <property type="entry name" value="P_typ_ATPase_HD_dom"/>
</dbReference>
<dbReference type="Pfam" id="PF00690">
    <property type="entry name" value="Cation_ATPase_N"/>
    <property type="match status" value="1"/>
</dbReference>
<name>A0A8J2W5R1_9CRUS</name>
<dbReference type="InterPro" id="IPR004014">
    <property type="entry name" value="ATPase_P-typ_cation-transptr_N"/>
</dbReference>
<dbReference type="PANTHER" id="PTHR45630:SF8">
    <property type="entry name" value="CATION-TRANSPORTING ATPASE"/>
    <property type="match status" value="1"/>
</dbReference>
<dbReference type="GO" id="GO:0046872">
    <property type="term" value="F:metal ion binding"/>
    <property type="evidence" value="ECO:0007669"/>
    <property type="project" value="UniProtKB-UniRule"/>
</dbReference>
<feature type="transmembrane region" description="Helical" evidence="13">
    <location>
        <begin position="880"/>
        <end position="897"/>
    </location>
</feature>
<keyword evidence="7 13" id="KW-0067">ATP-binding</keyword>
<dbReference type="FunFam" id="2.70.150.10:FF:000203">
    <property type="entry name" value="Cation-transporting ATPase"/>
    <property type="match status" value="1"/>
</dbReference>
<feature type="domain" description="P-type ATPase A" evidence="15">
    <location>
        <begin position="218"/>
        <end position="338"/>
    </location>
</feature>
<protein>
    <recommendedName>
        <fullName evidence="13">Cation-transporting ATPase</fullName>
        <ecNumber evidence="13">7.2.2.-</ecNumber>
    </recommendedName>
</protein>
<feature type="domain" description="P5B-type ATPase N-terminal" evidence="17">
    <location>
        <begin position="13"/>
        <end position="91"/>
    </location>
</feature>
<feature type="transmembrane region" description="Helical" evidence="13">
    <location>
        <begin position="27"/>
        <end position="47"/>
    </location>
</feature>
<dbReference type="Pfam" id="PF00122">
    <property type="entry name" value="E1-E2_ATPase"/>
    <property type="match status" value="1"/>
</dbReference>
<evidence type="ECO:0000256" key="7">
    <source>
        <dbReference type="ARBA" id="ARBA00022840"/>
    </source>
</evidence>
<evidence type="ECO:0000256" key="11">
    <source>
        <dbReference type="ARBA" id="ARBA00023136"/>
    </source>
</evidence>
<accession>A0A8J2W5R1</accession>
<dbReference type="NCBIfam" id="TIGR01657">
    <property type="entry name" value="P-ATPase-V"/>
    <property type="match status" value="1"/>
</dbReference>
<feature type="region of interest" description="Disordered" evidence="14">
    <location>
        <begin position="1185"/>
        <end position="1205"/>
    </location>
</feature>
<evidence type="ECO:0000259" key="17">
    <source>
        <dbReference type="Pfam" id="PF12409"/>
    </source>
</evidence>
<dbReference type="InterPro" id="IPR023214">
    <property type="entry name" value="HAD_sf"/>
</dbReference>
<dbReference type="SFLD" id="SFLDS00003">
    <property type="entry name" value="Haloacid_Dehalogenase"/>
    <property type="match status" value="1"/>
</dbReference>
<evidence type="ECO:0000256" key="9">
    <source>
        <dbReference type="ARBA" id="ARBA00022967"/>
    </source>
</evidence>
<dbReference type="SUPFAM" id="SSF81653">
    <property type="entry name" value="Calcium ATPase, transduction domain A"/>
    <property type="match status" value="1"/>
</dbReference>
<dbReference type="Gene3D" id="1.20.1110.10">
    <property type="entry name" value="Calcium-transporting ATPase, transmembrane domain"/>
    <property type="match status" value="1"/>
</dbReference>
<dbReference type="Proteomes" id="UP000789390">
    <property type="component" value="Unassembled WGS sequence"/>
</dbReference>
<dbReference type="SFLD" id="SFLDF00027">
    <property type="entry name" value="p-type_atpase"/>
    <property type="match status" value="1"/>
</dbReference>
<dbReference type="InterPro" id="IPR006544">
    <property type="entry name" value="P-type_TPase_V"/>
</dbReference>
<dbReference type="AlphaFoldDB" id="A0A8J2W5R1"/>
<feature type="transmembrane region" description="Helical" evidence="13">
    <location>
        <begin position="1036"/>
        <end position="1053"/>
    </location>
</feature>
<keyword evidence="8 13" id="KW-0460">Magnesium</keyword>
<dbReference type="InterPro" id="IPR018303">
    <property type="entry name" value="ATPase_P-typ_P_site"/>
</dbReference>
<keyword evidence="4 13" id="KW-0812">Transmembrane</keyword>
<evidence type="ECO:0000256" key="4">
    <source>
        <dbReference type="ARBA" id="ARBA00022692"/>
    </source>
</evidence>
<dbReference type="Gene3D" id="2.70.150.10">
    <property type="entry name" value="Calcium-transporting ATPase, cytoplasmic transduction domain A"/>
    <property type="match status" value="1"/>
</dbReference>
<comment type="caution">
    <text evidence="18">The sequence shown here is derived from an EMBL/GenBank/DDBJ whole genome shotgun (WGS) entry which is preliminary data.</text>
</comment>
<comment type="catalytic activity">
    <reaction evidence="12 13">
        <text>ATP + H2O = ADP + phosphate + H(+)</text>
        <dbReference type="Rhea" id="RHEA:13065"/>
        <dbReference type="ChEBI" id="CHEBI:15377"/>
        <dbReference type="ChEBI" id="CHEBI:15378"/>
        <dbReference type="ChEBI" id="CHEBI:30616"/>
        <dbReference type="ChEBI" id="CHEBI:43474"/>
        <dbReference type="ChEBI" id="CHEBI:456216"/>
    </reaction>
</comment>
<evidence type="ECO:0000256" key="14">
    <source>
        <dbReference type="SAM" id="MobiDB-lite"/>
    </source>
</evidence>
<dbReference type="EC" id="7.2.2.-" evidence="13"/>
<dbReference type="SFLD" id="SFLDG00002">
    <property type="entry name" value="C1.7:_P-type_atpase_like"/>
    <property type="match status" value="1"/>
</dbReference>
<dbReference type="InterPro" id="IPR036412">
    <property type="entry name" value="HAD-like_sf"/>
</dbReference>
<feature type="domain" description="Cation-transporting P-type ATPase N-terminal" evidence="16">
    <location>
        <begin position="131"/>
        <end position="180"/>
    </location>
</feature>
<evidence type="ECO:0000313" key="19">
    <source>
        <dbReference type="Proteomes" id="UP000789390"/>
    </source>
</evidence>
<evidence type="ECO:0000256" key="5">
    <source>
        <dbReference type="ARBA" id="ARBA00022723"/>
    </source>
</evidence>
<dbReference type="GO" id="GO:0016887">
    <property type="term" value="F:ATP hydrolysis activity"/>
    <property type="evidence" value="ECO:0007669"/>
    <property type="project" value="InterPro"/>
</dbReference>
<keyword evidence="6 13" id="KW-0547">Nucleotide-binding</keyword>
<dbReference type="GO" id="GO:0005524">
    <property type="term" value="F:ATP binding"/>
    <property type="evidence" value="ECO:0007669"/>
    <property type="project" value="UniProtKB-UniRule"/>
</dbReference>
<proteinExistence type="inferred from homology"/>
<evidence type="ECO:0000313" key="18">
    <source>
        <dbReference type="EMBL" id="CAH0106386.1"/>
    </source>
</evidence>
<dbReference type="PRINTS" id="PR00119">
    <property type="entry name" value="CATATPASE"/>
</dbReference>
<evidence type="ECO:0000259" key="15">
    <source>
        <dbReference type="Pfam" id="PF00122"/>
    </source>
</evidence>
<dbReference type="NCBIfam" id="TIGR01494">
    <property type="entry name" value="ATPase_P-type"/>
    <property type="match status" value="2"/>
</dbReference>
<reference evidence="18" key="1">
    <citation type="submission" date="2021-11" db="EMBL/GenBank/DDBJ databases">
        <authorList>
            <person name="Schell T."/>
        </authorList>
    </citation>
    <scope>NUCLEOTIDE SEQUENCE</scope>
    <source>
        <strain evidence="18">M5</strain>
    </source>
</reference>
<dbReference type="FunFam" id="3.40.50.1000:FF:000068">
    <property type="entry name" value="Cation-transporting ATPase"/>
    <property type="match status" value="1"/>
</dbReference>
<dbReference type="SUPFAM" id="SSF81665">
    <property type="entry name" value="Calcium ATPase, transmembrane domain M"/>
    <property type="match status" value="1"/>
</dbReference>
<evidence type="ECO:0000256" key="1">
    <source>
        <dbReference type="ARBA" id="ARBA00004141"/>
    </source>
</evidence>
<dbReference type="SUPFAM" id="SSF56784">
    <property type="entry name" value="HAD-like"/>
    <property type="match status" value="1"/>
</dbReference>
<keyword evidence="5 13" id="KW-0479">Metal-binding</keyword>
<keyword evidence="9 13" id="KW-1278">Translocase</keyword>
<dbReference type="GO" id="GO:0006874">
    <property type="term" value="P:intracellular calcium ion homeostasis"/>
    <property type="evidence" value="ECO:0007669"/>
    <property type="project" value="TreeGrafter"/>
</dbReference>
<dbReference type="GO" id="GO:0140358">
    <property type="term" value="F:P-type transmembrane transporter activity"/>
    <property type="evidence" value="ECO:0007669"/>
    <property type="project" value="InterPro"/>
</dbReference>
<dbReference type="GO" id="GO:0019829">
    <property type="term" value="F:ATPase-coupled monoatomic cation transmembrane transporter activity"/>
    <property type="evidence" value="ECO:0007669"/>
    <property type="project" value="UniProtKB-UniRule"/>
</dbReference>
<keyword evidence="3" id="KW-0597">Phosphoprotein</keyword>
<dbReference type="InterPro" id="IPR008250">
    <property type="entry name" value="ATPase_P-typ_transduc_dom_A_sf"/>
</dbReference>
<gene>
    <name evidence="18" type="ORF">DGAL_LOCUS9541</name>
</gene>
<evidence type="ECO:0000256" key="2">
    <source>
        <dbReference type="ARBA" id="ARBA00006000"/>
    </source>
</evidence>
<dbReference type="Pfam" id="PF12409">
    <property type="entry name" value="P5-ATPase"/>
    <property type="match status" value="1"/>
</dbReference>
<dbReference type="InterPro" id="IPR023298">
    <property type="entry name" value="ATPase_P-typ_TM_dom_sf"/>
</dbReference>
<feature type="transmembrane region" description="Helical" evidence="13">
    <location>
        <begin position="853"/>
        <end position="874"/>
    </location>
</feature>
<dbReference type="Gene3D" id="3.40.1110.10">
    <property type="entry name" value="Calcium-transporting ATPase, cytoplasmic domain N"/>
    <property type="match status" value="1"/>
</dbReference>
<dbReference type="InterPro" id="IPR023299">
    <property type="entry name" value="ATPase_P-typ_cyto_dom_N"/>
</dbReference>
<evidence type="ECO:0000256" key="10">
    <source>
        <dbReference type="ARBA" id="ARBA00022989"/>
    </source>
</evidence>
<dbReference type="PROSITE" id="PS00154">
    <property type="entry name" value="ATPASE_E1_E2"/>
    <property type="match status" value="1"/>
</dbReference>
<dbReference type="PANTHER" id="PTHR45630">
    <property type="entry name" value="CATION-TRANSPORTING ATPASE-RELATED"/>
    <property type="match status" value="1"/>
</dbReference>
<dbReference type="PRINTS" id="PR00121">
    <property type="entry name" value="NAKATPASE"/>
</dbReference>
<comment type="subcellular location">
    <subcellularLocation>
        <location evidence="1 13">Membrane</location>
        <topology evidence="1 13">Multi-pass membrane protein</topology>
    </subcellularLocation>
</comment>
<dbReference type="Gene3D" id="3.40.50.1000">
    <property type="entry name" value="HAD superfamily/HAD-like"/>
    <property type="match status" value="1"/>
</dbReference>